<comment type="caution">
    <text evidence="2">The sequence shown here is derived from an EMBL/GenBank/DDBJ whole genome shotgun (WGS) entry which is preliminary data.</text>
</comment>
<dbReference type="EMBL" id="SJZJ01000021">
    <property type="protein sequence ID" value="TCJ22729.1"/>
    <property type="molecule type" value="Genomic_DNA"/>
</dbReference>
<protein>
    <submittedName>
        <fullName evidence="2">Uncharacterized protein</fullName>
    </submittedName>
</protein>
<reference evidence="2 3" key="1">
    <citation type="submission" date="2019-03" db="EMBL/GenBank/DDBJ databases">
        <authorList>
            <person name="Kim M.K.M."/>
        </authorList>
    </citation>
    <scope>NUCLEOTIDE SEQUENCE [LARGE SCALE GENOMIC DNA]</scope>
    <source>
        <strain evidence="2 3">18JY15-6</strain>
    </source>
</reference>
<dbReference type="OrthoDB" id="5194776at2"/>
<gene>
    <name evidence="2" type="ORF">EPD65_12325</name>
</gene>
<evidence type="ECO:0000256" key="1">
    <source>
        <dbReference type="SAM" id="Phobius"/>
    </source>
</evidence>
<dbReference type="RefSeq" id="WP_131584558.1">
    <property type="nucleotide sequence ID" value="NZ_SJZJ01000021.1"/>
</dbReference>
<dbReference type="AlphaFoldDB" id="A0A4R1BXF9"/>
<feature type="transmembrane region" description="Helical" evidence="1">
    <location>
        <begin position="76"/>
        <end position="93"/>
    </location>
</feature>
<dbReference type="Proteomes" id="UP000295453">
    <property type="component" value="Unassembled WGS sequence"/>
</dbReference>
<keyword evidence="1" id="KW-1133">Transmembrane helix</keyword>
<evidence type="ECO:0000313" key="2">
    <source>
        <dbReference type="EMBL" id="TCJ22729.1"/>
    </source>
</evidence>
<sequence length="153" mass="17584">MKVTDPSGQTWRVSRRWVPWRRRFRSDDDIPLGWLDPTRAADVDDLVIGLVVLIVVLVLLVLAPILLVVFFAAFELLLLLALLPLVILLRVMFGMSWTIEVRRGFTPWAERETGDWAESRMAIHRAADAIRQGDLPPRTIPAVRWGRLVDDHR</sequence>
<accession>A0A4R1BXF9</accession>
<evidence type="ECO:0000313" key="3">
    <source>
        <dbReference type="Proteomes" id="UP000295453"/>
    </source>
</evidence>
<proteinExistence type="predicted"/>
<name>A0A4R1BXF9_9ACTN</name>
<keyword evidence="1" id="KW-0472">Membrane</keyword>
<keyword evidence="3" id="KW-1185">Reference proteome</keyword>
<feature type="transmembrane region" description="Helical" evidence="1">
    <location>
        <begin position="46"/>
        <end position="70"/>
    </location>
</feature>
<organism evidence="2 3">
    <name type="scientific">Nocardioides jejuensis</name>
    <dbReference type="NCBI Taxonomy" id="2502782"/>
    <lineage>
        <taxon>Bacteria</taxon>
        <taxon>Bacillati</taxon>
        <taxon>Actinomycetota</taxon>
        <taxon>Actinomycetes</taxon>
        <taxon>Propionibacteriales</taxon>
        <taxon>Nocardioidaceae</taxon>
        <taxon>Nocardioides</taxon>
    </lineage>
</organism>
<keyword evidence="1" id="KW-0812">Transmembrane</keyword>